<comment type="caution">
    <text evidence="1">The sequence shown here is derived from an EMBL/GenBank/DDBJ whole genome shotgun (WGS) entry which is preliminary data.</text>
</comment>
<gene>
    <name evidence="1" type="ORF">LWI28_000806</name>
</gene>
<dbReference type="AlphaFoldDB" id="A0AAD5JHS6"/>
<sequence>MEGDMLSDFEAPCRRVFRSKQARSQADGVCINVCKGVVQKRGFPTAAKQIWVQSHTFCQPALQPVQSFPEVIGNRSAEKGKGIWIKKAKALSLIGGSDFDGSELGKIRSEDFRHVLKLGNGLNGGLISNLGDNESAEFGEISLSVVLPTPHLKRNCKLKGVLARSHRMKMKGDKRSEPEATYGIKSELGTNVEIPVQQNSMAEIKKYVKQSLELGIDLSKNSSSYRQ</sequence>
<evidence type="ECO:0000313" key="1">
    <source>
        <dbReference type="EMBL" id="KAI9199955.1"/>
    </source>
</evidence>
<keyword evidence="2" id="KW-1185">Reference proteome</keyword>
<dbReference type="Proteomes" id="UP001064489">
    <property type="component" value="Chromosome 9"/>
</dbReference>
<accession>A0AAD5JHS6</accession>
<name>A0AAD5JHS6_ACENE</name>
<reference evidence="1" key="2">
    <citation type="submission" date="2023-02" db="EMBL/GenBank/DDBJ databases">
        <authorList>
            <person name="Swenson N.G."/>
            <person name="Wegrzyn J.L."/>
            <person name="Mcevoy S.L."/>
        </authorList>
    </citation>
    <scope>NUCLEOTIDE SEQUENCE</scope>
    <source>
        <strain evidence="1">91603</strain>
        <tissue evidence="1">Leaf</tissue>
    </source>
</reference>
<reference evidence="1" key="1">
    <citation type="journal article" date="2022" name="Plant J.">
        <title>Strategies of tolerance reflected in two North American maple genomes.</title>
        <authorList>
            <person name="McEvoy S.L."/>
            <person name="Sezen U.U."/>
            <person name="Trouern-Trend A."/>
            <person name="McMahon S.M."/>
            <person name="Schaberg P.G."/>
            <person name="Yang J."/>
            <person name="Wegrzyn J.L."/>
            <person name="Swenson N.G."/>
        </authorList>
    </citation>
    <scope>NUCLEOTIDE SEQUENCE</scope>
    <source>
        <strain evidence="1">91603</strain>
    </source>
</reference>
<protein>
    <submittedName>
        <fullName evidence="1">Uncharacterized protein</fullName>
    </submittedName>
</protein>
<organism evidence="1 2">
    <name type="scientific">Acer negundo</name>
    <name type="common">Box elder</name>
    <dbReference type="NCBI Taxonomy" id="4023"/>
    <lineage>
        <taxon>Eukaryota</taxon>
        <taxon>Viridiplantae</taxon>
        <taxon>Streptophyta</taxon>
        <taxon>Embryophyta</taxon>
        <taxon>Tracheophyta</taxon>
        <taxon>Spermatophyta</taxon>
        <taxon>Magnoliopsida</taxon>
        <taxon>eudicotyledons</taxon>
        <taxon>Gunneridae</taxon>
        <taxon>Pentapetalae</taxon>
        <taxon>rosids</taxon>
        <taxon>malvids</taxon>
        <taxon>Sapindales</taxon>
        <taxon>Sapindaceae</taxon>
        <taxon>Hippocastanoideae</taxon>
        <taxon>Acereae</taxon>
        <taxon>Acer</taxon>
    </lineage>
</organism>
<proteinExistence type="predicted"/>
<evidence type="ECO:0000313" key="2">
    <source>
        <dbReference type="Proteomes" id="UP001064489"/>
    </source>
</evidence>
<dbReference type="EMBL" id="JAJSOW010000001">
    <property type="protein sequence ID" value="KAI9199955.1"/>
    <property type="molecule type" value="Genomic_DNA"/>
</dbReference>